<keyword evidence="4" id="KW-1185">Reference proteome</keyword>
<dbReference type="InterPro" id="IPR001254">
    <property type="entry name" value="Trypsin_dom"/>
</dbReference>
<reference evidence="5" key="1">
    <citation type="submission" date="2022-11" db="UniProtKB">
        <authorList>
            <consortium name="WormBaseParasite"/>
        </authorList>
    </citation>
    <scope>IDENTIFICATION</scope>
</reference>
<dbReference type="WBParaSite" id="PDA_v2.g18646.t1">
    <property type="protein sequence ID" value="PDA_v2.g18646.t1"/>
    <property type="gene ID" value="PDA_v2.g18646"/>
</dbReference>
<organism evidence="4 5">
    <name type="scientific">Panagrolaimus davidi</name>
    <dbReference type="NCBI Taxonomy" id="227884"/>
    <lineage>
        <taxon>Eukaryota</taxon>
        <taxon>Metazoa</taxon>
        <taxon>Ecdysozoa</taxon>
        <taxon>Nematoda</taxon>
        <taxon>Chromadorea</taxon>
        <taxon>Rhabditida</taxon>
        <taxon>Tylenchina</taxon>
        <taxon>Panagrolaimomorpha</taxon>
        <taxon>Panagrolaimoidea</taxon>
        <taxon>Panagrolaimidae</taxon>
        <taxon>Panagrolaimus</taxon>
    </lineage>
</organism>
<dbReference type="InterPro" id="IPR009003">
    <property type="entry name" value="Peptidase_S1_PA"/>
</dbReference>
<dbReference type="GO" id="GO:0004252">
    <property type="term" value="F:serine-type endopeptidase activity"/>
    <property type="evidence" value="ECO:0007669"/>
    <property type="project" value="InterPro"/>
</dbReference>
<name>A0A914PR92_9BILA</name>
<evidence type="ECO:0000313" key="5">
    <source>
        <dbReference type="WBParaSite" id="PDA_v2.g18646.t1"/>
    </source>
</evidence>
<dbReference type="InterPro" id="IPR043504">
    <property type="entry name" value="Peptidase_S1_PA_chymotrypsin"/>
</dbReference>
<keyword evidence="1" id="KW-1015">Disulfide bond</keyword>
<dbReference type="Proteomes" id="UP000887578">
    <property type="component" value="Unplaced"/>
</dbReference>
<dbReference type="PROSITE" id="PS50240">
    <property type="entry name" value="TRYPSIN_DOM"/>
    <property type="match status" value="1"/>
</dbReference>
<dbReference type="FunFam" id="2.40.10.10:FF:000002">
    <property type="entry name" value="Transmembrane protease serine"/>
    <property type="match status" value="1"/>
</dbReference>
<evidence type="ECO:0000256" key="1">
    <source>
        <dbReference type="ARBA" id="ARBA00023157"/>
    </source>
</evidence>
<dbReference type="SMART" id="SM00020">
    <property type="entry name" value="Tryp_SPc"/>
    <property type="match status" value="1"/>
</dbReference>
<feature type="domain" description="Peptidase S1" evidence="3">
    <location>
        <begin position="1"/>
        <end position="195"/>
    </location>
</feature>
<dbReference type="PROSITE" id="PS00135">
    <property type="entry name" value="TRYPSIN_SER"/>
    <property type="match status" value="1"/>
</dbReference>
<dbReference type="InterPro" id="IPR001314">
    <property type="entry name" value="Peptidase_S1A"/>
</dbReference>
<dbReference type="InterPro" id="IPR033116">
    <property type="entry name" value="TRYPSIN_SER"/>
</dbReference>
<dbReference type="Gene3D" id="2.40.10.10">
    <property type="entry name" value="Trypsin-like serine proteases"/>
    <property type="match status" value="1"/>
</dbReference>
<dbReference type="CDD" id="cd00190">
    <property type="entry name" value="Tryp_SPc"/>
    <property type="match status" value="1"/>
</dbReference>
<accession>A0A914PR92</accession>
<evidence type="ECO:0000313" key="4">
    <source>
        <dbReference type="Proteomes" id="UP000887578"/>
    </source>
</evidence>
<proteinExistence type="inferred from homology"/>
<evidence type="ECO:0000256" key="2">
    <source>
        <dbReference type="ARBA" id="ARBA00024195"/>
    </source>
</evidence>
<dbReference type="Pfam" id="PF00089">
    <property type="entry name" value="Trypsin"/>
    <property type="match status" value="1"/>
</dbReference>
<protein>
    <submittedName>
        <fullName evidence="5">Peptidase S1 domain-containing protein</fullName>
    </submittedName>
</protein>
<dbReference type="GO" id="GO:0006508">
    <property type="term" value="P:proteolysis"/>
    <property type="evidence" value="ECO:0007669"/>
    <property type="project" value="InterPro"/>
</dbReference>
<dbReference type="PRINTS" id="PR00722">
    <property type="entry name" value="CHYMOTRYPSIN"/>
</dbReference>
<dbReference type="AlphaFoldDB" id="A0A914PR92"/>
<dbReference type="SUPFAM" id="SSF50494">
    <property type="entry name" value="Trypsin-like serine proteases"/>
    <property type="match status" value="1"/>
</dbReference>
<comment type="similarity">
    <text evidence="2">Belongs to the peptidase S1 family. CLIP subfamily.</text>
</comment>
<evidence type="ECO:0000259" key="3">
    <source>
        <dbReference type="PROSITE" id="PS50240"/>
    </source>
</evidence>
<dbReference type="PANTHER" id="PTHR24253">
    <property type="entry name" value="TRANSMEMBRANE PROTEASE SERINE"/>
    <property type="match status" value="1"/>
</dbReference>
<dbReference type="PANTHER" id="PTHR24253:SF176">
    <property type="entry name" value="CORIN, ISOFORM B"/>
    <property type="match status" value="1"/>
</dbReference>
<sequence length="195" mass="21893">MHTYKTPGKWFVKAGVYDYRNLNEPGEIILNITQIFTHPNYTNPFKNSNDIALFKIDGKIEFTEHIQPICLSRNISVDGKFAYVTGWGKTSENGEASFKLQQVQIPFLDIEQCLKEYGIKSIDETMECAGKDGIDSCQGDSGGPLVTKDSLNGQWFQAGIVSWGRGCAKKGYHIIVDLEAVRISQDMKPDFFNPI</sequence>